<keyword evidence="3" id="KW-1185">Reference proteome</keyword>
<dbReference type="OrthoDB" id="6744094at2759"/>
<reference evidence="2 3" key="1">
    <citation type="journal article" date="2019" name="Sci. Rep.">
        <title>Orb-weaving spider Araneus ventricosus genome elucidates the spidroin gene catalogue.</title>
        <authorList>
            <person name="Kono N."/>
            <person name="Nakamura H."/>
            <person name="Ohtoshi R."/>
            <person name="Moran D.A.P."/>
            <person name="Shinohara A."/>
            <person name="Yoshida Y."/>
            <person name="Fujiwara M."/>
            <person name="Mori M."/>
            <person name="Tomita M."/>
            <person name="Arakawa K."/>
        </authorList>
    </citation>
    <scope>NUCLEOTIDE SEQUENCE [LARGE SCALE GENOMIC DNA]</scope>
</reference>
<accession>A0A4Y1ZVP4</accession>
<evidence type="ECO:0000313" key="2">
    <source>
        <dbReference type="EMBL" id="GBL70629.1"/>
    </source>
</evidence>
<organism evidence="2 3">
    <name type="scientific">Araneus ventricosus</name>
    <name type="common">Orbweaver spider</name>
    <name type="synonym">Epeira ventricosa</name>
    <dbReference type="NCBI Taxonomy" id="182803"/>
    <lineage>
        <taxon>Eukaryota</taxon>
        <taxon>Metazoa</taxon>
        <taxon>Ecdysozoa</taxon>
        <taxon>Arthropoda</taxon>
        <taxon>Chelicerata</taxon>
        <taxon>Arachnida</taxon>
        <taxon>Araneae</taxon>
        <taxon>Araneomorphae</taxon>
        <taxon>Entelegynae</taxon>
        <taxon>Araneoidea</taxon>
        <taxon>Araneidae</taxon>
        <taxon>Araneus</taxon>
    </lineage>
</organism>
<dbReference type="AlphaFoldDB" id="A0A4Y1ZVP4"/>
<comment type="caution">
    <text evidence="2">The sequence shown here is derived from an EMBL/GenBank/DDBJ whole genome shotgun (WGS) entry which is preliminary data.</text>
</comment>
<evidence type="ECO:0000313" key="3">
    <source>
        <dbReference type="Proteomes" id="UP000499080"/>
    </source>
</evidence>
<sequence length="82" mass="10364">MHFLNSHLDYFPKNLRAVSEEWGERYHQDIKEMEHRYQGRWNVYIMADYCWMLHKEEPYTVYKRQSVKRSFLGKRKRQHKDL</sequence>
<dbReference type="Proteomes" id="UP000499080">
    <property type="component" value="Unassembled WGS sequence"/>
</dbReference>
<dbReference type="PANTHER" id="PTHR46114:SF1">
    <property type="entry name" value="ZAD DOMAIN-CONTAINING PROTEIN"/>
    <property type="match status" value="1"/>
</dbReference>
<gene>
    <name evidence="2" type="ORF">AVEN_141549_1</name>
    <name evidence="1" type="ORF">AVEN_78907_1</name>
</gene>
<protein>
    <submittedName>
        <fullName evidence="2">Uncharacterized protein</fullName>
    </submittedName>
</protein>
<proteinExistence type="predicted"/>
<evidence type="ECO:0000313" key="1">
    <source>
        <dbReference type="EMBL" id="GBL70617.1"/>
    </source>
</evidence>
<dbReference type="EMBL" id="BGPR01078481">
    <property type="protein sequence ID" value="GBL70629.1"/>
    <property type="molecule type" value="Genomic_DNA"/>
</dbReference>
<name>A0A4Y1ZVP4_ARAVE</name>
<dbReference type="PANTHER" id="PTHR46114">
    <property type="entry name" value="APPLE DOMAIN-CONTAINING PROTEIN"/>
    <property type="match status" value="1"/>
</dbReference>
<dbReference type="EMBL" id="BGPR01078479">
    <property type="protein sequence ID" value="GBL70617.1"/>
    <property type="molecule type" value="Genomic_DNA"/>
</dbReference>